<dbReference type="Gene3D" id="3.50.80.10">
    <property type="entry name" value="D-tyrosyl-tRNA(Tyr) deacylase"/>
    <property type="match status" value="1"/>
</dbReference>
<comment type="caution">
    <text evidence="3">The sequence shown here is derived from an EMBL/GenBank/DDBJ whole genome shotgun (WGS) entry which is preliminary data.</text>
</comment>
<keyword evidence="4" id="KW-1185">Reference proteome</keyword>
<dbReference type="CDD" id="cd00563">
    <property type="entry name" value="Dtyr_deacylase"/>
    <property type="match status" value="1"/>
</dbReference>
<evidence type="ECO:0000256" key="1">
    <source>
        <dbReference type="ARBA" id="ARBA00009673"/>
    </source>
</evidence>
<dbReference type="EMBL" id="VNHS01000006">
    <property type="protein sequence ID" value="TYP73815.1"/>
    <property type="molecule type" value="Genomic_DNA"/>
</dbReference>
<dbReference type="PANTHER" id="PTHR10472:SF5">
    <property type="entry name" value="D-AMINOACYL-TRNA DEACYLASE 1"/>
    <property type="match status" value="1"/>
</dbReference>
<comment type="subunit">
    <text evidence="2">Homodimer.</text>
</comment>
<comment type="function">
    <text evidence="2">An aminoacyl-tRNA editing enzyme that deacylates mischarged D-aminoacyl-tRNAs. Also deacylates mischarged glycyl-tRNA(Ala), protecting cells against glycine mischarging by AlaRS. Acts via tRNA-based rather than protein-based catalysis; rejects L-amino acids rather than detecting D-amino acids in the active site. By recycling D-aminoacyl-tRNA to D-amino acids and free tRNA molecules, this enzyme counteracts the toxicity associated with the formation of D-aminoacyl-tRNA entities in vivo and helps enforce protein L-homochirality.</text>
</comment>
<keyword evidence="2" id="KW-0963">Cytoplasm</keyword>
<dbReference type="GO" id="GO:0051500">
    <property type="term" value="F:D-tyrosyl-tRNA(Tyr) deacylase activity"/>
    <property type="evidence" value="ECO:0007669"/>
    <property type="project" value="TreeGrafter"/>
</dbReference>
<dbReference type="OrthoDB" id="9801395at2"/>
<sequence length="147" mass="15635">MKVVVQRSKAASVTVAGEVVGAIESGLVLLVGVTHEDTEADAKWMAEKIAGLRIFEDENGKMNGSVQDAGGSILSVSQFTLYGDCKKGKRPNFMAAARPEQAEPLYEAFNAMLRAMGIRLATGRFGAMMDVSLVNDGPVTLIIDSRA</sequence>
<dbReference type="EC" id="3.1.1.-" evidence="2"/>
<dbReference type="SUPFAM" id="SSF69500">
    <property type="entry name" value="DTD-like"/>
    <property type="match status" value="1"/>
</dbReference>
<dbReference type="NCBIfam" id="TIGR00256">
    <property type="entry name" value="D-aminoacyl-tRNA deacylase"/>
    <property type="match status" value="1"/>
</dbReference>
<proteinExistence type="inferred from homology"/>
<organism evidence="3 4">
    <name type="scientific">Paenibacillus methanolicus</name>
    <dbReference type="NCBI Taxonomy" id="582686"/>
    <lineage>
        <taxon>Bacteria</taxon>
        <taxon>Bacillati</taxon>
        <taxon>Bacillota</taxon>
        <taxon>Bacilli</taxon>
        <taxon>Bacillales</taxon>
        <taxon>Paenibacillaceae</taxon>
        <taxon>Paenibacillus</taxon>
    </lineage>
</organism>
<dbReference type="PANTHER" id="PTHR10472">
    <property type="entry name" value="D-TYROSYL-TRNA TYR DEACYLASE"/>
    <property type="match status" value="1"/>
</dbReference>
<dbReference type="EC" id="3.1.1.96" evidence="2"/>
<comment type="similarity">
    <text evidence="1 2">Belongs to the DTD family.</text>
</comment>
<comment type="subcellular location">
    <subcellularLocation>
        <location evidence="2">Cytoplasm</location>
    </subcellularLocation>
</comment>
<dbReference type="GO" id="GO:0000049">
    <property type="term" value="F:tRNA binding"/>
    <property type="evidence" value="ECO:0007669"/>
    <property type="project" value="UniProtKB-UniRule"/>
</dbReference>
<dbReference type="GO" id="GO:0019478">
    <property type="term" value="P:D-amino acid catabolic process"/>
    <property type="evidence" value="ECO:0007669"/>
    <property type="project" value="UniProtKB-UniRule"/>
</dbReference>
<name>A0A5S5C309_9BACL</name>
<comment type="catalytic activity">
    <reaction evidence="2">
        <text>a D-aminoacyl-tRNA + H2O = a tRNA + a D-alpha-amino acid + H(+)</text>
        <dbReference type="Rhea" id="RHEA:13953"/>
        <dbReference type="Rhea" id="RHEA-COMP:10123"/>
        <dbReference type="Rhea" id="RHEA-COMP:10124"/>
        <dbReference type="ChEBI" id="CHEBI:15377"/>
        <dbReference type="ChEBI" id="CHEBI:15378"/>
        <dbReference type="ChEBI" id="CHEBI:59871"/>
        <dbReference type="ChEBI" id="CHEBI:78442"/>
        <dbReference type="ChEBI" id="CHEBI:79333"/>
        <dbReference type="EC" id="3.1.1.96"/>
    </reaction>
</comment>
<dbReference type="Pfam" id="PF02580">
    <property type="entry name" value="Tyr_Deacylase"/>
    <property type="match status" value="1"/>
</dbReference>
<dbReference type="InterPro" id="IPR023509">
    <property type="entry name" value="DTD-like_sf"/>
</dbReference>
<protein>
    <recommendedName>
        <fullName evidence="2">D-aminoacyl-tRNA deacylase</fullName>
        <shortName evidence="2">DTD</shortName>
        <ecNumber evidence="2">3.1.1.96</ecNumber>
    </recommendedName>
    <alternativeName>
        <fullName evidence="2">Gly-tRNA(Ala) deacylase</fullName>
        <ecNumber evidence="2">3.1.1.-</ecNumber>
    </alternativeName>
</protein>
<dbReference type="GO" id="GO:0005737">
    <property type="term" value="C:cytoplasm"/>
    <property type="evidence" value="ECO:0007669"/>
    <property type="project" value="UniProtKB-SubCell"/>
</dbReference>
<comment type="catalytic activity">
    <reaction evidence="2">
        <text>glycyl-tRNA(Ala) + H2O = tRNA(Ala) + glycine + H(+)</text>
        <dbReference type="Rhea" id="RHEA:53744"/>
        <dbReference type="Rhea" id="RHEA-COMP:9657"/>
        <dbReference type="Rhea" id="RHEA-COMP:13640"/>
        <dbReference type="ChEBI" id="CHEBI:15377"/>
        <dbReference type="ChEBI" id="CHEBI:15378"/>
        <dbReference type="ChEBI" id="CHEBI:57305"/>
        <dbReference type="ChEBI" id="CHEBI:78442"/>
        <dbReference type="ChEBI" id="CHEBI:78522"/>
    </reaction>
</comment>
<dbReference type="InterPro" id="IPR003732">
    <property type="entry name" value="Daa-tRNA_deacyls_DTD"/>
</dbReference>
<dbReference type="Proteomes" id="UP000323257">
    <property type="component" value="Unassembled WGS sequence"/>
</dbReference>
<dbReference type="HAMAP" id="MF_00518">
    <property type="entry name" value="Deacylase_Dtd"/>
    <property type="match status" value="1"/>
</dbReference>
<dbReference type="AlphaFoldDB" id="A0A5S5C309"/>
<evidence type="ECO:0000256" key="2">
    <source>
        <dbReference type="HAMAP-Rule" id="MF_00518"/>
    </source>
</evidence>
<dbReference type="GO" id="GO:0106026">
    <property type="term" value="F:Gly-tRNA(Ala) deacylase activity"/>
    <property type="evidence" value="ECO:0007669"/>
    <property type="project" value="UniProtKB-UniRule"/>
</dbReference>
<dbReference type="FunFam" id="3.50.80.10:FF:000001">
    <property type="entry name" value="D-aminoacyl-tRNA deacylase"/>
    <property type="match status" value="1"/>
</dbReference>
<feature type="short sequence motif" description="Gly-cisPro motif, important for rejection of L-amino acids" evidence="2">
    <location>
        <begin position="137"/>
        <end position="138"/>
    </location>
</feature>
<comment type="domain">
    <text evidence="2">A Gly-cisPro motif from one monomer fits into the active site of the other monomer to allow specific chiral rejection of L-amino acids.</text>
</comment>
<reference evidence="3 4" key="1">
    <citation type="submission" date="2019-07" db="EMBL/GenBank/DDBJ databases">
        <title>Genomic Encyclopedia of Type Strains, Phase III (KMG-III): the genomes of soil and plant-associated and newly described type strains.</title>
        <authorList>
            <person name="Whitman W."/>
        </authorList>
    </citation>
    <scope>NUCLEOTIDE SEQUENCE [LARGE SCALE GENOMIC DNA]</scope>
    <source>
        <strain evidence="3 4">BL24</strain>
    </source>
</reference>
<evidence type="ECO:0000313" key="4">
    <source>
        <dbReference type="Proteomes" id="UP000323257"/>
    </source>
</evidence>
<keyword evidence="2" id="KW-0378">Hydrolase</keyword>
<keyword evidence="2" id="KW-0694">RNA-binding</keyword>
<dbReference type="GO" id="GO:0043908">
    <property type="term" value="F:Ser(Gly)-tRNA(Ala) hydrolase activity"/>
    <property type="evidence" value="ECO:0007669"/>
    <property type="project" value="UniProtKB-UniRule"/>
</dbReference>
<dbReference type="RefSeq" id="WP_148930253.1">
    <property type="nucleotide sequence ID" value="NZ_VNHS01000006.1"/>
</dbReference>
<evidence type="ECO:0000313" key="3">
    <source>
        <dbReference type="EMBL" id="TYP73815.1"/>
    </source>
</evidence>
<keyword evidence="2" id="KW-0820">tRNA-binding</keyword>
<gene>
    <name evidence="2" type="primary">dtd</name>
    <name evidence="3" type="ORF">BCM02_10691</name>
</gene>
<accession>A0A5S5C309</accession>